<dbReference type="Proteomes" id="UP000434639">
    <property type="component" value="Unassembled WGS sequence"/>
</dbReference>
<reference evidence="3 4" key="1">
    <citation type="journal article" date="2017" name="Int. J. Syst. Evol. Microbiol.">
        <title>Bacillus mangrovi sp. nov., isolated from a sediment sample from a mangrove forest.</title>
        <authorList>
            <person name="Gupta V."/>
            <person name="Singh P.K."/>
            <person name="Korpole S."/>
            <person name="Tanuku N.R.S."/>
            <person name="Pinnaka A.K."/>
        </authorList>
    </citation>
    <scope>NUCLEOTIDE SEQUENCE [LARGE SCALE GENOMIC DNA]</scope>
    <source>
        <strain evidence="3 4">KCTC 33872</strain>
    </source>
</reference>
<comment type="caution">
    <text evidence="3">The sequence shown here is derived from an EMBL/GenBank/DDBJ whole genome shotgun (WGS) entry which is preliminary data.</text>
</comment>
<dbReference type="Pfam" id="PF04012">
    <property type="entry name" value="PspA_IM30"/>
    <property type="match status" value="1"/>
</dbReference>
<accession>A0A7X2V3B8</accession>
<dbReference type="PANTHER" id="PTHR31088:SF6">
    <property type="entry name" value="PHAGE SHOCK PROTEIN A"/>
    <property type="match status" value="1"/>
</dbReference>
<evidence type="ECO:0000313" key="4">
    <source>
        <dbReference type="Proteomes" id="UP000434639"/>
    </source>
</evidence>
<evidence type="ECO:0000313" key="3">
    <source>
        <dbReference type="EMBL" id="MTH51853.1"/>
    </source>
</evidence>
<dbReference type="InterPro" id="IPR007157">
    <property type="entry name" value="PspA_VIPP1"/>
</dbReference>
<keyword evidence="2" id="KW-0175">Coiled coil</keyword>
<dbReference type="AlphaFoldDB" id="A0A7X2V3B8"/>
<organism evidence="3 4">
    <name type="scientific">Metabacillus mangrovi</name>
    <dbReference type="NCBI Taxonomy" id="1491830"/>
    <lineage>
        <taxon>Bacteria</taxon>
        <taxon>Bacillati</taxon>
        <taxon>Bacillota</taxon>
        <taxon>Bacilli</taxon>
        <taxon>Bacillales</taxon>
        <taxon>Bacillaceae</taxon>
        <taxon>Metabacillus</taxon>
    </lineage>
</organism>
<comment type="similarity">
    <text evidence="1">Belongs to the PspA/Vipp/IM30 family.</text>
</comment>
<protein>
    <submittedName>
        <fullName evidence="3">PspA/IM30 family protein</fullName>
    </submittedName>
</protein>
<dbReference type="RefSeq" id="WP_155110417.1">
    <property type="nucleotide sequence ID" value="NZ_WMIB01000001.1"/>
</dbReference>
<dbReference type="EMBL" id="WMIB01000001">
    <property type="protein sequence ID" value="MTH51853.1"/>
    <property type="molecule type" value="Genomic_DNA"/>
</dbReference>
<gene>
    <name evidence="3" type="ORF">GKZ89_00430</name>
</gene>
<dbReference type="OrthoDB" id="2366053at2"/>
<dbReference type="PANTHER" id="PTHR31088">
    <property type="entry name" value="MEMBRANE-ASSOCIATED PROTEIN VIPP1, CHLOROPLASTIC"/>
    <property type="match status" value="1"/>
</dbReference>
<evidence type="ECO:0000256" key="2">
    <source>
        <dbReference type="SAM" id="Coils"/>
    </source>
</evidence>
<name>A0A7X2V3B8_9BACI</name>
<evidence type="ECO:0000256" key="1">
    <source>
        <dbReference type="ARBA" id="ARBA00043985"/>
    </source>
</evidence>
<feature type="coiled-coil region" evidence="2">
    <location>
        <begin position="32"/>
        <end position="138"/>
    </location>
</feature>
<sequence>MSNLFTRMKDSISADLHELLDHKEEKNPISMLNQYLRECEKETEKVRALVERQYKLKDEFQRELQDALRMAEKRKQQAEIARQAGEADLITFAEREHKHYAERGERLAHSLEEASSQLVTLEHKYEEMKHKLKDMHLRRMDLMGRENTARAQYKMDKVLRREDVASSDRFAEMERYIDRIEYKVQTDYYRNTIDARTEELQKQLNEQKTNASS</sequence>
<keyword evidence="4" id="KW-1185">Reference proteome</keyword>
<proteinExistence type="inferred from homology"/>